<protein>
    <submittedName>
        <fullName evidence="4">DUF2339 domain-containing protein</fullName>
    </submittedName>
</protein>
<dbReference type="AlphaFoldDB" id="A0A323V067"/>
<sequence length="954" mass="100699">MNTLLWIAAGALLGMLEGAGGAVAGAALGGMIASLRKDRHRTLDQHDTRLRQLEHEVATLRSQLDAAGGAHPVGKTANIGTETPENEVIAAAAPPLPEASSALDEAHQIPAASKPAPHQRAAATIDTEMAFTAADAQVVSPDSGQRLATPPQSPGNHPVSGEEERSFDLDPIYRRCRDWLFGGNTLVRVGLLVLFFGLAFLARYAIEHTTLSPALRLSGIAVFGLALGAIGWHLRERRRSYALSLQGGAIAILYLSAFAALRLYALLPASTVFALMLAMVMVAAILAVRQDAAALAVIATAGGFAAPILASTGTGSHVQLFTYYALLNTGILALAWLKAWRGLNLTGFVFTFAIGLSWGAQFYAPTHFSTTEPFLILFFLMYVAATVAYAWRQAPRLRDPVDGTLTFGVPVVGFGLQAALVYEMPYALAWSAGAVGLFYLALAAALHRLQRPALSLLTRSFVALGITFLTLALPLAFDGRWSAAAWALEGAGLWWIGLRQQRRLAAAAGLLLQLGAAMLFAADLAFHPGLRQPPVLNSALLGTVLIAAAAFFSAGLAARLESTRPRLRTAAHALLAWAWLWWLGGALAEIDAHLNTGLQPAASLLLFALSGALACKLGERLQWPSLRVAGLLPLAGMLLALVETVGYAVPPTANLGGLAWGVGIAAHLYCARGLTFSRLERNLVTLAHAAGVWVLAFALSQEAGLRLTHLALGQGWVDAGYGLAPGLLLAALLWAGRGQGQRSAQWHTVYRLWGAAPLAAALTLWAIMVQFAGNGSAQPWSYLPLLNPLDVAVIATLAIVHTWLRTSTDILAQTFTTVIRLQAMLGAAAFIAFNGLLLRAIHHLGGIDWALDRLLSAPLTQATLSLSWAALGLAMMLFAGRRVSRPLWLAGAGLMAAVVIKLFTVDMAASGALARIVSFIGAGLVLLLVGYFSPLPPRQAPATTGPASQTEDEA</sequence>
<feature type="transmembrane region" description="Helical" evidence="3">
    <location>
        <begin position="630"/>
        <end position="649"/>
    </location>
</feature>
<feature type="coiled-coil region" evidence="1">
    <location>
        <begin position="43"/>
        <end position="70"/>
    </location>
</feature>
<evidence type="ECO:0000313" key="5">
    <source>
        <dbReference type="Proteomes" id="UP000248259"/>
    </source>
</evidence>
<feature type="transmembrane region" description="Helical" evidence="3">
    <location>
        <begin position="748"/>
        <end position="773"/>
    </location>
</feature>
<feature type="transmembrane region" description="Helical" evidence="3">
    <location>
        <begin position="214"/>
        <end position="234"/>
    </location>
</feature>
<feature type="transmembrane region" description="Helical" evidence="3">
    <location>
        <begin position="456"/>
        <end position="475"/>
    </location>
</feature>
<feature type="transmembrane region" description="Helical" evidence="3">
    <location>
        <begin position="344"/>
        <end position="362"/>
    </location>
</feature>
<gene>
    <name evidence="4" type="ORF">DNK49_04955</name>
</gene>
<organism evidence="4 5">
    <name type="scientific">Parazoarcus communis SWub3 = DSM 12120</name>
    <dbReference type="NCBI Taxonomy" id="1121029"/>
    <lineage>
        <taxon>Bacteria</taxon>
        <taxon>Pseudomonadati</taxon>
        <taxon>Pseudomonadota</taxon>
        <taxon>Betaproteobacteria</taxon>
        <taxon>Rhodocyclales</taxon>
        <taxon>Zoogloeaceae</taxon>
        <taxon>Parazoarcus</taxon>
    </lineage>
</organism>
<dbReference type="OrthoDB" id="207428at2"/>
<dbReference type="PIRSF" id="PIRSF035905">
    <property type="entry name" value="UCP035905_mp"/>
    <property type="match status" value="1"/>
</dbReference>
<keyword evidence="3" id="KW-0472">Membrane</keyword>
<keyword evidence="5" id="KW-1185">Reference proteome</keyword>
<dbReference type="InterPro" id="IPR019286">
    <property type="entry name" value="DUF2339_TM"/>
</dbReference>
<dbReference type="PANTHER" id="PTHR38434">
    <property type="entry name" value="BLL2549 PROTEIN"/>
    <property type="match status" value="1"/>
</dbReference>
<feature type="region of interest" description="Disordered" evidence="2">
    <location>
        <begin position="140"/>
        <end position="164"/>
    </location>
</feature>
<evidence type="ECO:0000256" key="1">
    <source>
        <dbReference type="SAM" id="Coils"/>
    </source>
</evidence>
<feature type="transmembrane region" description="Helical" evidence="3">
    <location>
        <begin position="887"/>
        <end position="905"/>
    </location>
</feature>
<comment type="caution">
    <text evidence="4">The sequence shown here is derived from an EMBL/GenBank/DDBJ whole genome shotgun (WGS) entry which is preliminary data.</text>
</comment>
<feature type="transmembrane region" description="Helical" evidence="3">
    <location>
        <begin position="505"/>
        <end position="526"/>
    </location>
</feature>
<feature type="transmembrane region" description="Helical" evidence="3">
    <location>
        <begin position="481"/>
        <end position="498"/>
    </location>
</feature>
<feature type="transmembrane region" description="Helical" evidence="3">
    <location>
        <begin position="267"/>
        <end position="288"/>
    </location>
</feature>
<feature type="transmembrane region" description="Helical" evidence="3">
    <location>
        <begin position="570"/>
        <end position="588"/>
    </location>
</feature>
<dbReference type="EMBL" id="QKOE01000002">
    <property type="protein sequence ID" value="PZA17871.1"/>
    <property type="molecule type" value="Genomic_DNA"/>
</dbReference>
<feature type="transmembrane region" description="Helical" evidence="3">
    <location>
        <begin position="241"/>
        <end position="261"/>
    </location>
</feature>
<feature type="transmembrane region" description="Helical" evidence="3">
    <location>
        <begin position="655"/>
        <end position="671"/>
    </location>
</feature>
<evidence type="ECO:0000256" key="2">
    <source>
        <dbReference type="SAM" id="MobiDB-lite"/>
    </source>
</evidence>
<dbReference type="RefSeq" id="WP_110523214.1">
    <property type="nucleotide sequence ID" value="NZ_QKOE01000002.1"/>
</dbReference>
<feature type="transmembrane region" description="Helical" evidence="3">
    <location>
        <begin position="824"/>
        <end position="842"/>
    </location>
</feature>
<evidence type="ECO:0000313" key="4">
    <source>
        <dbReference type="EMBL" id="PZA17871.1"/>
    </source>
</evidence>
<keyword evidence="1" id="KW-0175">Coiled coil</keyword>
<feature type="transmembrane region" description="Helical" evidence="3">
    <location>
        <begin position="320"/>
        <end position="337"/>
    </location>
</feature>
<feature type="transmembrane region" description="Helical" evidence="3">
    <location>
        <begin position="719"/>
        <end position="736"/>
    </location>
</feature>
<name>A0A323V067_9RHOO</name>
<dbReference type="Proteomes" id="UP000248259">
    <property type="component" value="Unassembled WGS sequence"/>
</dbReference>
<dbReference type="Pfam" id="PF10101">
    <property type="entry name" value="DUF2339"/>
    <property type="match status" value="1"/>
</dbReference>
<feature type="transmembrane region" description="Helical" evidence="3">
    <location>
        <begin position="179"/>
        <end position="202"/>
    </location>
</feature>
<feature type="transmembrane region" description="Helical" evidence="3">
    <location>
        <begin position="862"/>
        <end position="880"/>
    </location>
</feature>
<feature type="transmembrane region" description="Helical" evidence="3">
    <location>
        <begin position="538"/>
        <end position="558"/>
    </location>
</feature>
<feature type="transmembrane region" description="Helical" evidence="3">
    <location>
        <begin position="6"/>
        <end position="33"/>
    </location>
</feature>
<keyword evidence="3" id="KW-0812">Transmembrane</keyword>
<reference evidence="4 5" key="1">
    <citation type="submission" date="2018-06" db="EMBL/GenBank/DDBJ databases">
        <title>Azoarcus communis strain SWub3 genome.</title>
        <authorList>
            <person name="Zorraquino Salvo V."/>
            <person name="Toubiana D."/>
            <person name="Blumwald E."/>
        </authorList>
    </citation>
    <scope>NUCLEOTIDE SEQUENCE [LARGE SCALE GENOMIC DNA]</scope>
    <source>
        <strain evidence="4 5">SWub3</strain>
    </source>
</reference>
<feature type="transmembrane region" description="Helical" evidence="3">
    <location>
        <begin position="428"/>
        <end position="449"/>
    </location>
</feature>
<feature type="transmembrane region" description="Helical" evidence="3">
    <location>
        <begin position="374"/>
        <end position="391"/>
    </location>
</feature>
<accession>A0A323V067</accession>
<feature type="transmembrane region" description="Helical" evidence="3">
    <location>
        <begin position="295"/>
        <end position="314"/>
    </location>
</feature>
<dbReference type="InterPro" id="IPR014600">
    <property type="entry name" value="UCP035905_mem"/>
</dbReference>
<evidence type="ECO:0000256" key="3">
    <source>
        <dbReference type="SAM" id="Phobius"/>
    </source>
</evidence>
<feature type="transmembrane region" description="Helical" evidence="3">
    <location>
        <begin position="911"/>
        <end position="932"/>
    </location>
</feature>
<feature type="transmembrane region" description="Helical" evidence="3">
    <location>
        <begin position="683"/>
        <end position="699"/>
    </location>
</feature>
<feature type="transmembrane region" description="Helical" evidence="3">
    <location>
        <begin position="600"/>
        <end position="618"/>
    </location>
</feature>
<proteinExistence type="predicted"/>
<feature type="transmembrane region" description="Helical" evidence="3">
    <location>
        <begin position="403"/>
        <end position="422"/>
    </location>
</feature>
<feature type="transmembrane region" description="Helical" evidence="3">
    <location>
        <begin position="785"/>
        <end position="804"/>
    </location>
</feature>
<keyword evidence="3" id="KW-1133">Transmembrane helix</keyword>
<dbReference type="PANTHER" id="PTHR38434:SF1">
    <property type="entry name" value="BLL2549 PROTEIN"/>
    <property type="match status" value="1"/>
</dbReference>